<comment type="subcellular location">
    <subcellularLocation>
        <location evidence="1">Cell membrane</location>
        <topology evidence="1">Multi-pass membrane protein</topology>
    </subcellularLocation>
</comment>
<keyword evidence="6" id="KW-0675">Receptor</keyword>
<name>A0A8J5JW33_HOMAM</name>
<evidence type="ECO:0000313" key="10">
    <source>
        <dbReference type="Proteomes" id="UP000747542"/>
    </source>
</evidence>
<evidence type="ECO:0000256" key="7">
    <source>
        <dbReference type="ARBA" id="ARBA00023180"/>
    </source>
</evidence>
<evidence type="ECO:0000256" key="3">
    <source>
        <dbReference type="ARBA" id="ARBA00022692"/>
    </source>
</evidence>
<dbReference type="PANTHER" id="PTHR42643">
    <property type="entry name" value="IONOTROPIC RECEPTOR 20A-RELATED"/>
    <property type="match status" value="1"/>
</dbReference>
<reference evidence="9" key="1">
    <citation type="journal article" date="2021" name="Sci. Adv.">
        <title>The American lobster genome reveals insights on longevity, neural, and immune adaptations.</title>
        <authorList>
            <person name="Polinski J.M."/>
            <person name="Zimin A.V."/>
            <person name="Clark K.F."/>
            <person name="Kohn A.B."/>
            <person name="Sadowski N."/>
            <person name="Timp W."/>
            <person name="Ptitsyn A."/>
            <person name="Khanna P."/>
            <person name="Romanova D.Y."/>
            <person name="Williams P."/>
            <person name="Greenwood S.J."/>
            <person name="Moroz L.L."/>
            <person name="Walt D.R."/>
            <person name="Bodnar A.G."/>
        </authorList>
    </citation>
    <scope>NUCLEOTIDE SEQUENCE</scope>
    <source>
        <strain evidence="9">GMGI-L3</strain>
    </source>
</reference>
<comment type="caution">
    <text evidence="9">The sequence shown here is derived from an EMBL/GenBank/DDBJ whole genome shotgun (WGS) entry which is preliminary data.</text>
</comment>
<feature type="transmembrane region" description="Helical" evidence="8">
    <location>
        <begin position="153"/>
        <end position="177"/>
    </location>
</feature>
<evidence type="ECO:0000256" key="2">
    <source>
        <dbReference type="ARBA" id="ARBA00022475"/>
    </source>
</evidence>
<gene>
    <name evidence="9" type="ORF">Hamer_G007845</name>
</gene>
<feature type="non-terminal residue" evidence="9">
    <location>
        <position position="1"/>
    </location>
</feature>
<accession>A0A8J5JW33</accession>
<dbReference type="GO" id="GO:0005886">
    <property type="term" value="C:plasma membrane"/>
    <property type="evidence" value="ECO:0007669"/>
    <property type="project" value="UniProtKB-SubCell"/>
</dbReference>
<keyword evidence="3 8" id="KW-0812">Transmembrane</keyword>
<keyword evidence="7" id="KW-0325">Glycoprotein</keyword>
<keyword evidence="2" id="KW-1003">Cell membrane</keyword>
<dbReference type="EMBL" id="JAHLQT010027705">
    <property type="protein sequence ID" value="KAG7162329.1"/>
    <property type="molecule type" value="Genomic_DNA"/>
</dbReference>
<organism evidence="9 10">
    <name type="scientific">Homarus americanus</name>
    <name type="common">American lobster</name>
    <dbReference type="NCBI Taxonomy" id="6706"/>
    <lineage>
        <taxon>Eukaryota</taxon>
        <taxon>Metazoa</taxon>
        <taxon>Ecdysozoa</taxon>
        <taxon>Arthropoda</taxon>
        <taxon>Crustacea</taxon>
        <taxon>Multicrustacea</taxon>
        <taxon>Malacostraca</taxon>
        <taxon>Eumalacostraca</taxon>
        <taxon>Eucarida</taxon>
        <taxon>Decapoda</taxon>
        <taxon>Pleocyemata</taxon>
        <taxon>Astacidea</taxon>
        <taxon>Nephropoidea</taxon>
        <taxon>Nephropidae</taxon>
        <taxon>Homarus</taxon>
    </lineage>
</organism>
<dbReference type="PANTHER" id="PTHR42643:SF24">
    <property type="entry name" value="IONOTROPIC RECEPTOR 60A"/>
    <property type="match status" value="1"/>
</dbReference>
<sequence length="179" mass="20297">MPPYGQEFRQFFKQSDSDVFKALSDIMDIVPSASVGLHQATEKNEAFMDGRRYLKQMIADHFTRVDSSTQLYIGRESVLPGLGAWPIPHDAPYKPQLDKLILYIVEAGLYEKWIADMLLKARREGHRKQGEYQEKQAQEVAAKQEGYVKRNQALTLVHMQGPFIILLLGISVSSIAIMG</sequence>
<dbReference type="AlphaFoldDB" id="A0A8J5JW33"/>
<dbReference type="Proteomes" id="UP000747542">
    <property type="component" value="Unassembled WGS sequence"/>
</dbReference>
<evidence type="ECO:0000256" key="4">
    <source>
        <dbReference type="ARBA" id="ARBA00022989"/>
    </source>
</evidence>
<evidence type="ECO:0000256" key="1">
    <source>
        <dbReference type="ARBA" id="ARBA00004651"/>
    </source>
</evidence>
<evidence type="ECO:0000256" key="8">
    <source>
        <dbReference type="SAM" id="Phobius"/>
    </source>
</evidence>
<keyword evidence="10" id="KW-1185">Reference proteome</keyword>
<protein>
    <submittedName>
        <fullName evidence="9">Uncharacterized protein</fullName>
    </submittedName>
</protein>
<evidence type="ECO:0000256" key="5">
    <source>
        <dbReference type="ARBA" id="ARBA00023136"/>
    </source>
</evidence>
<dbReference type="InterPro" id="IPR052192">
    <property type="entry name" value="Insect_Ionotropic_Sensory_Rcpt"/>
</dbReference>
<evidence type="ECO:0000256" key="6">
    <source>
        <dbReference type="ARBA" id="ARBA00023170"/>
    </source>
</evidence>
<proteinExistence type="predicted"/>
<keyword evidence="5 8" id="KW-0472">Membrane</keyword>
<keyword evidence="4 8" id="KW-1133">Transmembrane helix</keyword>
<evidence type="ECO:0000313" key="9">
    <source>
        <dbReference type="EMBL" id="KAG7162329.1"/>
    </source>
</evidence>